<dbReference type="AlphaFoldDB" id="H0E351"/>
<evidence type="ECO:0000313" key="9">
    <source>
        <dbReference type="Proteomes" id="UP000005143"/>
    </source>
</evidence>
<reference evidence="8 9" key="1">
    <citation type="journal article" date="2013" name="Biodegradation">
        <title>Quantitative proteomic analysis of ibuprofen-degrading Patulibacter sp. strain I11.</title>
        <authorList>
            <person name="Almeida B."/>
            <person name="Kjeldal H."/>
            <person name="Lolas I."/>
            <person name="Knudsen A.D."/>
            <person name="Carvalho G."/>
            <person name="Nielsen K.L."/>
            <person name="Barreto Crespo M.T."/>
            <person name="Stensballe A."/>
            <person name="Nielsen J.L."/>
        </authorList>
    </citation>
    <scope>NUCLEOTIDE SEQUENCE [LARGE SCALE GENOMIC DNA]</scope>
    <source>
        <strain evidence="8 9">I11</strain>
    </source>
</reference>
<dbReference type="Pfam" id="PF03547">
    <property type="entry name" value="Mem_trans"/>
    <property type="match status" value="1"/>
</dbReference>
<dbReference type="PANTHER" id="PTHR36838">
    <property type="entry name" value="AUXIN EFFLUX CARRIER FAMILY PROTEIN"/>
    <property type="match status" value="1"/>
</dbReference>
<keyword evidence="3" id="KW-1003">Cell membrane</keyword>
<dbReference type="PANTHER" id="PTHR36838:SF1">
    <property type="entry name" value="SLR1864 PROTEIN"/>
    <property type="match status" value="1"/>
</dbReference>
<evidence type="ECO:0000256" key="2">
    <source>
        <dbReference type="ARBA" id="ARBA00022448"/>
    </source>
</evidence>
<accession>H0E351</accession>
<evidence type="ECO:0000256" key="4">
    <source>
        <dbReference type="ARBA" id="ARBA00022692"/>
    </source>
</evidence>
<feature type="transmembrane region" description="Helical" evidence="7">
    <location>
        <begin position="60"/>
        <end position="81"/>
    </location>
</feature>
<comment type="subcellular location">
    <subcellularLocation>
        <location evidence="1">Membrane</location>
        <topology evidence="1">Multi-pass membrane protein</topology>
    </subcellularLocation>
</comment>
<proteinExistence type="predicted"/>
<evidence type="ECO:0000256" key="5">
    <source>
        <dbReference type="ARBA" id="ARBA00022989"/>
    </source>
</evidence>
<feature type="transmembrane region" description="Helical" evidence="7">
    <location>
        <begin position="131"/>
        <end position="151"/>
    </location>
</feature>
<evidence type="ECO:0000256" key="7">
    <source>
        <dbReference type="SAM" id="Phobius"/>
    </source>
</evidence>
<feature type="transmembrane region" description="Helical" evidence="7">
    <location>
        <begin position="287"/>
        <end position="308"/>
    </location>
</feature>
<organism evidence="8 9">
    <name type="scientific">Patulibacter medicamentivorans</name>
    <dbReference type="NCBI Taxonomy" id="1097667"/>
    <lineage>
        <taxon>Bacteria</taxon>
        <taxon>Bacillati</taxon>
        <taxon>Actinomycetota</taxon>
        <taxon>Thermoleophilia</taxon>
        <taxon>Solirubrobacterales</taxon>
        <taxon>Patulibacteraceae</taxon>
        <taxon>Patulibacter</taxon>
    </lineage>
</organism>
<keyword evidence="4 7" id="KW-0812">Transmembrane</keyword>
<keyword evidence="9" id="KW-1185">Reference proteome</keyword>
<evidence type="ECO:0000256" key="1">
    <source>
        <dbReference type="ARBA" id="ARBA00004141"/>
    </source>
</evidence>
<evidence type="ECO:0000256" key="3">
    <source>
        <dbReference type="ARBA" id="ARBA00022475"/>
    </source>
</evidence>
<feature type="transmembrane region" description="Helical" evidence="7">
    <location>
        <begin position="236"/>
        <end position="255"/>
    </location>
</feature>
<dbReference type="GO" id="GO:0055085">
    <property type="term" value="P:transmembrane transport"/>
    <property type="evidence" value="ECO:0007669"/>
    <property type="project" value="InterPro"/>
</dbReference>
<feature type="transmembrane region" description="Helical" evidence="7">
    <location>
        <begin position="197"/>
        <end position="215"/>
    </location>
</feature>
<dbReference type="EMBL" id="AGUD01000057">
    <property type="protein sequence ID" value="EHN11917.1"/>
    <property type="molecule type" value="Genomic_DNA"/>
</dbReference>
<protein>
    <submittedName>
        <fullName evidence="8">Auxin Efflux Carrier</fullName>
    </submittedName>
</protein>
<evidence type="ECO:0000256" key="6">
    <source>
        <dbReference type="ARBA" id="ARBA00023136"/>
    </source>
</evidence>
<dbReference type="GO" id="GO:0016020">
    <property type="term" value="C:membrane"/>
    <property type="evidence" value="ECO:0007669"/>
    <property type="project" value="UniProtKB-SubCell"/>
</dbReference>
<dbReference type="RefSeq" id="WP_007572062.1">
    <property type="nucleotide sequence ID" value="NZ_AGUD01000057.1"/>
</dbReference>
<keyword evidence="6 7" id="KW-0472">Membrane</keyword>
<evidence type="ECO:0000313" key="8">
    <source>
        <dbReference type="EMBL" id="EHN11917.1"/>
    </source>
</evidence>
<feature type="transmembrane region" description="Helical" evidence="7">
    <location>
        <begin position="172"/>
        <end position="191"/>
    </location>
</feature>
<feature type="transmembrane region" description="Helical" evidence="7">
    <location>
        <begin position="93"/>
        <end position="111"/>
    </location>
</feature>
<gene>
    <name evidence="8" type="ORF">PAI11_12180</name>
</gene>
<keyword evidence="5 7" id="KW-1133">Transmembrane helix</keyword>
<dbReference type="Proteomes" id="UP000005143">
    <property type="component" value="Unassembled WGS sequence"/>
</dbReference>
<name>H0E351_9ACTN</name>
<dbReference type="OrthoDB" id="5242630at2"/>
<keyword evidence="2" id="KW-0813">Transport</keyword>
<dbReference type="InterPro" id="IPR004776">
    <property type="entry name" value="Mem_transp_PIN-like"/>
</dbReference>
<comment type="caution">
    <text evidence="8">The sequence shown here is derived from an EMBL/GenBank/DDBJ whole genome shotgun (WGS) entry which is preliminary data.</text>
</comment>
<sequence length="310" mass="32123">MSLPVLVAAMVAATLAGVLAERRWHGAAERGSRSVMQVMLLWVLPPVYFVLVSRLHVDGAVVGGVVTAYAVLAVVGALAWLAATRLLRLSRPATGGLILAVVLANTGYFGLPFTRATLGGDQLGNAVAWDSFVSGPMFFAVAFAIGAAFSPTVGSGGDARGERLAAFLRNPLLWASVLGLVLPFDAPGWAYEIAQDVVVVLLPLGFLVVGIQLAAEAEHGVPVLPPRFTREIAVVVLLRLVVAPALVLAVSLALLDLPDGMLLQAIAPTGLNGMLVAHRFDLDLRPIAGAIVWTTALVTLGAVVVAVAGI</sequence>